<name>A0ABW5LM13_9FLAO</name>
<gene>
    <name evidence="5" type="ORF">ACFSRZ_00840</name>
</gene>
<organism evidence="5 6">
    <name type="scientific">Pseudotenacibaculum haliotis</name>
    <dbReference type="NCBI Taxonomy" id="1862138"/>
    <lineage>
        <taxon>Bacteria</taxon>
        <taxon>Pseudomonadati</taxon>
        <taxon>Bacteroidota</taxon>
        <taxon>Flavobacteriia</taxon>
        <taxon>Flavobacteriales</taxon>
        <taxon>Flavobacteriaceae</taxon>
        <taxon>Pseudotenacibaculum</taxon>
    </lineage>
</organism>
<dbReference type="InterPro" id="IPR036388">
    <property type="entry name" value="WH-like_DNA-bd_sf"/>
</dbReference>
<comment type="similarity">
    <text evidence="1">Belongs to the sigma-70 factor family. ECF subfamily.</text>
</comment>
<protein>
    <submittedName>
        <fullName evidence="5">RNA polymerase sigma factor</fullName>
    </submittedName>
</protein>
<dbReference type="EMBL" id="JBHULH010000001">
    <property type="protein sequence ID" value="MFD2565893.1"/>
    <property type="molecule type" value="Genomic_DNA"/>
</dbReference>
<dbReference type="InterPro" id="IPR013325">
    <property type="entry name" value="RNA_pol_sigma_r2"/>
</dbReference>
<dbReference type="InterPro" id="IPR039425">
    <property type="entry name" value="RNA_pol_sigma-70-like"/>
</dbReference>
<evidence type="ECO:0000256" key="1">
    <source>
        <dbReference type="ARBA" id="ARBA00010641"/>
    </source>
</evidence>
<evidence type="ECO:0000256" key="3">
    <source>
        <dbReference type="ARBA" id="ARBA00023082"/>
    </source>
</evidence>
<dbReference type="Gene3D" id="1.10.1740.10">
    <property type="match status" value="1"/>
</dbReference>
<dbReference type="SUPFAM" id="SSF88946">
    <property type="entry name" value="Sigma2 domain of RNA polymerase sigma factors"/>
    <property type="match status" value="1"/>
</dbReference>
<dbReference type="SUPFAM" id="SSF88659">
    <property type="entry name" value="Sigma3 and sigma4 domains of RNA polymerase sigma factors"/>
    <property type="match status" value="1"/>
</dbReference>
<dbReference type="PANTHER" id="PTHR43133:SF46">
    <property type="entry name" value="RNA POLYMERASE SIGMA-70 FACTOR ECF SUBFAMILY"/>
    <property type="match status" value="1"/>
</dbReference>
<dbReference type="Proteomes" id="UP001597508">
    <property type="component" value="Unassembled WGS sequence"/>
</dbReference>
<evidence type="ECO:0000313" key="6">
    <source>
        <dbReference type="Proteomes" id="UP001597508"/>
    </source>
</evidence>
<dbReference type="InterPro" id="IPR013324">
    <property type="entry name" value="RNA_pol_sigma_r3/r4-like"/>
</dbReference>
<keyword evidence="3" id="KW-0731">Sigma factor</keyword>
<dbReference type="InterPro" id="IPR014284">
    <property type="entry name" value="RNA_pol_sigma-70_dom"/>
</dbReference>
<reference evidence="6" key="1">
    <citation type="journal article" date="2019" name="Int. J. Syst. Evol. Microbiol.">
        <title>The Global Catalogue of Microorganisms (GCM) 10K type strain sequencing project: providing services to taxonomists for standard genome sequencing and annotation.</title>
        <authorList>
            <consortium name="The Broad Institute Genomics Platform"/>
            <consortium name="The Broad Institute Genome Sequencing Center for Infectious Disease"/>
            <person name="Wu L."/>
            <person name="Ma J."/>
        </authorList>
    </citation>
    <scope>NUCLEOTIDE SEQUENCE [LARGE SCALE GENOMIC DNA]</scope>
    <source>
        <strain evidence="6">KCTC 52127</strain>
    </source>
</reference>
<dbReference type="Gene3D" id="1.10.10.10">
    <property type="entry name" value="Winged helix-like DNA-binding domain superfamily/Winged helix DNA-binding domain"/>
    <property type="match status" value="1"/>
</dbReference>
<dbReference type="PANTHER" id="PTHR43133">
    <property type="entry name" value="RNA POLYMERASE ECF-TYPE SIGMA FACTO"/>
    <property type="match status" value="1"/>
</dbReference>
<dbReference type="NCBIfam" id="TIGR02937">
    <property type="entry name" value="sigma70-ECF"/>
    <property type="match status" value="1"/>
</dbReference>
<comment type="caution">
    <text evidence="5">The sequence shown here is derived from an EMBL/GenBank/DDBJ whole genome shotgun (WGS) entry which is preliminary data.</text>
</comment>
<proteinExistence type="inferred from homology"/>
<evidence type="ECO:0000256" key="2">
    <source>
        <dbReference type="ARBA" id="ARBA00023015"/>
    </source>
</evidence>
<keyword evidence="2" id="KW-0805">Transcription regulation</keyword>
<evidence type="ECO:0000256" key="4">
    <source>
        <dbReference type="ARBA" id="ARBA00023163"/>
    </source>
</evidence>
<dbReference type="RefSeq" id="WP_379664618.1">
    <property type="nucleotide sequence ID" value="NZ_JBHULH010000001.1"/>
</dbReference>
<evidence type="ECO:0000313" key="5">
    <source>
        <dbReference type="EMBL" id="MFD2565893.1"/>
    </source>
</evidence>
<keyword evidence="4" id="KW-0804">Transcription</keyword>
<sequence length="182" mass="21434">MTENEVITLLSSGDRKTLKKVYTDHRSAFIAFSRKFSLATEDILDAYQDTMVILQQQALEGRLENLTCTLRTYIFSIGKRILYEKIRVKNKRSDIPLSISGEYNYKEIVSDYLNDKNDEELQRLKKVFLQLGKKCQEVLTLFYYRGFTNDEIAETLDYENKNVVKSQKSRCLKKLKELFKQK</sequence>
<accession>A0ABW5LM13</accession>
<keyword evidence="6" id="KW-1185">Reference proteome</keyword>